<dbReference type="Proteomes" id="UP000192342">
    <property type="component" value="Unassembled WGS sequence"/>
</dbReference>
<sequence>MTAGSFLVVPQALALQFDFGEIYGSWDSTISVGAAWRMEERADDLVAKINLQPGLCTLTNYTDNPDFSQPITYADAQEYEDRGLIGGTCNNTSDPALNLAYVNSPGSYNINGDDGNLNFDRGDMVSAAFKMNTKLKFSWKNLNFQTSGIWLFNNTYLDFDQSHPDTTLQRPSSSLSGEAMNQFGSHFELQDAFVSTNFPLLGKNVNLRVGRQGFVWGEASALPLNSVNTVNPPDLVRQRTAGFDLAELFQPLGMVYAGVDLSLNLYAEAFYQYEWLPARIDAPGTFFSVSDILGGDDAGGQHAMLSFGKAPEDPGNIYSSQDNSEDPFSLGSAGGRTIYRLPDRKPRDGGQFGLALKYFAENFNNGTEFGFYYHNTHSRLPLVSFLAAQESCAADATNIVGLLAGCGALVGDIGTLRLIDEPLPIDTARLFVEYPENRHLFGVSFNTTVGNWAWAGEYTFRPNHPVQIHTVDLIFAALQPAFPRNNINIGVPPAADLIAAGLSGLVEPLLGLGVPATVLPGRRMAVPDYVQSVYRKEEVTPGMYIRGYEELKQGQLVTSLLRTFGATENPVKADQILLLAEFGLTHIIDMPSLNEIQFQGAETNTHASSGADGTTNGIADSSALTSGADTNGDGDARCVRQTYSTIDGAEAEPCRQNPTAQDPDQFGDDLAYGVRVVSQITYNDFFRGWNFLPVVALFYDIDGIAPGLGQNFQEGKLSGLVGLRFSYLNQWLTELRYSFEGGTYNPLKDRDTLSFTVSYTF</sequence>
<feature type="region of interest" description="Disordered" evidence="1">
    <location>
        <begin position="604"/>
        <end position="631"/>
    </location>
</feature>
<gene>
    <name evidence="2" type="ORF">ATO7_04975</name>
</gene>
<dbReference type="AlphaFoldDB" id="A0A1Y1SHR5"/>
<feature type="compositionally biased region" description="Polar residues" evidence="1">
    <location>
        <begin position="604"/>
        <end position="629"/>
    </location>
</feature>
<accession>A0A1Y1SHR5</accession>
<dbReference type="Pfam" id="PF06980">
    <property type="entry name" value="DUF1302"/>
    <property type="match status" value="1"/>
</dbReference>
<comment type="caution">
    <text evidence="2">The sequence shown here is derived from an EMBL/GenBank/DDBJ whole genome shotgun (WGS) entry which is preliminary data.</text>
</comment>
<organism evidence="2 3">
    <name type="scientific">Oceanococcus atlanticus</name>
    <dbReference type="NCBI Taxonomy" id="1317117"/>
    <lineage>
        <taxon>Bacteria</taxon>
        <taxon>Pseudomonadati</taxon>
        <taxon>Pseudomonadota</taxon>
        <taxon>Gammaproteobacteria</taxon>
        <taxon>Chromatiales</taxon>
        <taxon>Oceanococcaceae</taxon>
        <taxon>Oceanococcus</taxon>
    </lineage>
</organism>
<reference evidence="2 3" key="1">
    <citation type="submission" date="2013-04" db="EMBL/GenBank/DDBJ databases">
        <title>Oceanococcus atlanticus 22II-S10r2 Genome Sequencing.</title>
        <authorList>
            <person name="Lai Q."/>
            <person name="Li G."/>
            <person name="Shao Z."/>
        </authorList>
    </citation>
    <scope>NUCLEOTIDE SEQUENCE [LARGE SCALE GENOMIC DNA]</scope>
    <source>
        <strain evidence="2 3">22II-S10r2</strain>
    </source>
</reference>
<dbReference type="InterPro" id="IPR010727">
    <property type="entry name" value="DUF1302"/>
</dbReference>
<keyword evidence="3" id="KW-1185">Reference proteome</keyword>
<dbReference type="EMBL" id="AQQV01000001">
    <property type="protein sequence ID" value="ORE89204.1"/>
    <property type="molecule type" value="Genomic_DNA"/>
</dbReference>
<evidence type="ECO:0000256" key="1">
    <source>
        <dbReference type="SAM" id="MobiDB-lite"/>
    </source>
</evidence>
<name>A0A1Y1SHR5_9GAMM</name>
<proteinExistence type="predicted"/>
<evidence type="ECO:0008006" key="4">
    <source>
        <dbReference type="Google" id="ProtNLM"/>
    </source>
</evidence>
<evidence type="ECO:0000313" key="2">
    <source>
        <dbReference type="EMBL" id="ORE89204.1"/>
    </source>
</evidence>
<protein>
    <recommendedName>
        <fullName evidence="4">DUF1302 domain-containing protein</fullName>
    </recommendedName>
</protein>
<evidence type="ECO:0000313" key="3">
    <source>
        <dbReference type="Proteomes" id="UP000192342"/>
    </source>
</evidence>
<dbReference type="STRING" id="1317117.ATO7_04975"/>